<name>A0A7X1TLE1_9BURK</name>
<dbReference type="Pfam" id="PF13663">
    <property type="entry name" value="DUF4148"/>
    <property type="match status" value="1"/>
</dbReference>
<dbReference type="Proteomes" id="UP000484381">
    <property type="component" value="Unassembled WGS sequence"/>
</dbReference>
<accession>A0A7X1TLE1</accession>
<dbReference type="RefSeq" id="WP_152767859.1">
    <property type="nucleotide sequence ID" value="NZ_WHNP01000104.1"/>
</dbReference>
<keyword evidence="1" id="KW-0732">Signal</keyword>
<sequence length="90" mass="9793">MRKIFVTAALALLASSPIASFAQTAAPLTRAQVRAELANLERAGYNPIPDDVEYPARLQKAEVRLQAGQMATQRQATNQSVDAAPVIFRR</sequence>
<evidence type="ECO:0000313" key="3">
    <source>
        <dbReference type="Proteomes" id="UP000484381"/>
    </source>
</evidence>
<dbReference type="AlphaFoldDB" id="A0A7X1TLE1"/>
<reference evidence="2 3" key="1">
    <citation type="submission" date="2019-10" db="EMBL/GenBank/DDBJ databases">
        <title>Paraburkholderia sp. isolated from nodules of Mimosa pudica from Brazilian Atlantic Forest soils.</title>
        <authorList>
            <person name="Paulitsch F."/>
            <person name="Hungria M."/>
            <person name="Dall'Agnol R."/>
        </authorList>
    </citation>
    <scope>NUCLEOTIDE SEQUENCE [LARGE SCALE GENOMIC DNA]</scope>
    <source>
        <strain evidence="2 3">CNPSo 3157</strain>
    </source>
</reference>
<keyword evidence="3" id="KW-1185">Reference proteome</keyword>
<feature type="chain" id="PRO_5031390599" evidence="1">
    <location>
        <begin position="23"/>
        <end position="90"/>
    </location>
</feature>
<dbReference type="EMBL" id="WHNP01000104">
    <property type="protein sequence ID" value="MPW23354.1"/>
    <property type="molecule type" value="Genomic_DNA"/>
</dbReference>
<proteinExistence type="predicted"/>
<organism evidence="2 3">
    <name type="scientific">Paraburkholderia franconis</name>
    <dbReference type="NCBI Taxonomy" id="2654983"/>
    <lineage>
        <taxon>Bacteria</taxon>
        <taxon>Pseudomonadati</taxon>
        <taxon>Pseudomonadota</taxon>
        <taxon>Betaproteobacteria</taxon>
        <taxon>Burkholderiales</taxon>
        <taxon>Burkholderiaceae</taxon>
        <taxon>Paraburkholderia</taxon>
    </lineage>
</organism>
<feature type="signal peptide" evidence="1">
    <location>
        <begin position="1"/>
        <end position="22"/>
    </location>
</feature>
<gene>
    <name evidence="2" type="ORF">GCT13_43050</name>
</gene>
<evidence type="ECO:0000256" key="1">
    <source>
        <dbReference type="SAM" id="SignalP"/>
    </source>
</evidence>
<evidence type="ECO:0000313" key="2">
    <source>
        <dbReference type="EMBL" id="MPW23354.1"/>
    </source>
</evidence>
<protein>
    <submittedName>
        <fullName evidence="2">DUF4148 domain-containing protein</fullName>
    </submittedName>
</protein>
<comment type="caution">
    <text evidence="2">The sequence shown here is derived from an EMBL/GenBank/DDBJ whole genome shotgun (WGS) entry which is preliminary data.</text>
</comment>
<dbReference type="InterPro" id="IPR025421">
    <property type="entry name" value="DUF4148"/>
</dbReference>